<gene>
    <name evidence="2" type="primary">Nfu_g_1_020249</name>
</gene>
<sequence length="53" mass="6102">NDSLGFEKTEQAHVHTHTHFSNSHHVLQTHNRSTSLKHNDLRTKVTAELRCLS</sequence>
<proteinExistence type="predicted"/>
<evidence type="ECO:0000256" key="1">
    <source>
        <dbReference type="SAM" id="MobiDB-lite"/>
    </source>
</evidence>
<organism evidence="2">
    <name type="scientific">Iconisemion striatum</name>
    <dbReference type="NCBI Taxonomy" id="60296"/>
    <lineage>
        <taxon>Eukaryota</taxon>
        <taxon>Metazoa</taxon>
        <taxon>Chordata</taxon>
        <taxon>Craniata</taxon>
        <taxon>Vertebrata</taxon>
        <taxon>Euteleostomi</taxon>
        <taxon>Actinopterygii</taxon>
        <taxon>Neopterygii</taxon>
        <taxon>Teleostei</taxon>
        <taxon>Neoteleostei</taxon>
        <taxon>Acanthomorphata</taxon>
        <taxon>Ovalentaria</taxon>
        <taxon>Atherinomorphae</taxon>
        <taxon>Cyprinodontiformes</taxon>
        <taxon>Nothobranchiidae</taxon>
        <taxon>Iconisemion</taxon>
    </lineage>
</organism>
<feature type="region of interest" description="Disordered" evidence="1">
    <location>
        <begin position="1"/>
        <end position="25"/>
    </location>
</feature>
<accession>A0A1A7YTY9</accession>
<feature type="compositionally biased region" description="Basic and acidic residues" evidence="1">
    <location>
        <begin position="1"/>
        <end position="13"/>
    </location>
</feature>
<feature type="non-terminal residue" evidence="2">
    <location>
        <position position="1"/>
    </location>
</feature>
<reference evidence="2" key="2">
    <citation type="submission" date="2016-06" db="EMBL/GenBank/DDBJ databases">
        <title>The genome of a short-lived fish provides insights into sex chromosome evolution and the genetic control of aging.</title>
        <authorList>
            <person name="Reichwald K."/>
            <person name="Felder M."/>
            <person name="Petzold A."/>
            <person name="Koch P."/>
            <person name="Groth M."/>
            <person name="Platzer M."/>
        </authorList>
    </citation>
    <scope>NUCLEOTIDE SEQUENCE</scope>
    <source>
        <tissue evidence="2">Brain</tissue>
    </source>
</reference>
<feature type="non-terminal residue" evidence="2">
    <location>
        <position position="53"/>
    </location>
</feature>
<dbReference type="AlphaFoldDB" id="A0A1A7YTY9"/>
<name>A0A1A7YTY9_9TELE</name>
<protein>
    <submittedName>
        <fullName evidence="2">Uncharacterized protein</fullName>
    </submittedName>
</protein>
<evidence type="ECO:0000313" key="2">
    <source>
        <dbReference type="EMBL" id="SBP33658.1"/>
    </source>
</evidence>
<dbReference type="EMBL" id="HADX01011426">
    <property type="protein sequence ID" value="SBP33658.1"/>
    <property type="molecule type" value="Transcribed_RNA"/>
</dbReference>
<reference evidence="2" key="1">
    <citation type="submission" date="2016-05" db="EMBL/GenBank/DDBJ databases">
        <authorList>
            <person name="Lavstsen T."/>
            <person name="Jespersen J.S."/>
        </authorList>
    </citation>
    <scope>NUCLEOTIDE SEQUENCE</scope>
    <source>
        <tissue evidence="2">Brain</tissue>
    </source>
</reference>